<dbReference type="KEGG" id="nhu:H0264_29640"/>
<protein>
    <recommendedName>
        <fullName evidence="3">SWIM-type domain-containing protein</fullName>
    </recommendedName>
</protein>
<evidence type="ECO:0000313" key="2">
    <source>
        <dbReference type="Proteomes" id="UP000515512"/>
    </source>
</evidence>
<keyword evidence="2" id="KW-1185">Reference proteome</keyword>
<proteinExistence type="predicted"/>
<reference evidence="1 2" key="1">
    <citation type="submission" date="2020-07" db="EMBL/GenBank/DDBJ databases">
        <authorList>
            <person name="Zhuang K."/>
            <person name="Ran Y."/>
        </authorList>
    </citation>
    <scope>NUCLEOTIDE SEQUENCE [LARGE SCALE GENOMIC DNA]</scope>
    <source>
        <strain evidence="1 2">WCH-YHL-001</strain>
    </source>
</reference>
<name>A0A7D6VG69_9NOCA</name>
<dbReference type="AlphaFoldDB" id="A0A7D6VG69"/>
<organism evidence="1 2">
    <name type="scientific">Nocardia huaxiensis</name>
    <dbReference type="NCBI Taxonomy" id="2755382"/>
    <lineage>
        <taxon>Bacteria</taxon>
        <taxon>Bacillati</taxon>
        <taxon>Actinomycetota</taxon>
        <taxon>Actinomycetes</taxon>
        <taxon>Mycobacteriales</taxon>
        <taxon>Nocardiaceae</taxon>
        <taxon>Nocardia</taxon>
    </lineage>
</organism>
<accession>A0A7D6VG69</accession>
<dbReference type="Proteomes" id="UP000515512">
    <property type="component" value="Chromosome"/>
</dbReference>
<evidence type="ECO:0008006" key="3">
    <source>
        <dbReference type="Google" id="ProtNLM"/>
    </source>
</evidence>
<evidence type="ECO:0000313" key="1">
    <source>
        <dbReference type="EMBL" id="QLY29396.1"/>
    </source>
</evidence>
<dbReference type="RefSeq" id="WP_181580600.1">
    <property type="nucleotide sequence ID" value="NZ_CP059399.1"/>
</dbReference>
<sequence length="186" mass="20347">MPDNDFGYTAWGKDWVRLAEPLKVTRPDPLLPRARRIARLGEVRLEIDGVHVRASIHYGAKASVTYLELTPLPAATVQAIAEVIPADALTLADELHTTLRAAGITVAPVLANVDCSCSARTPRCIHLLVTCYTLALRVDETPWLALDLQGYRLPRTGEEQPAGVPAPRWTPLSTLDPMTFFEMPAG</sequence>
<dbReference type="EMBL" id="CP059399">
    <property type="protein sequence ID" value="QLY29396.1"/>
    <property type="molecule type" value="Genomic_DNA"/>
</dbReference>
<gene>
    <name evidence="1" type="ORF">H0264_29640</name>
</gene>